<dbReference type="Proteomes" id="UP000019109">
    <property type="component" value="Unassembled WGS sequence"/>
</dbReference>
<sequence>MDMIVDSTIRGMSIFFIIVALTCTTIMSNGCNTPPDEMFPDDIISVTRQVSMNT</sequence>
<reference evidence="2" key="1">
    <citation type="journal article" date="2014" name="Genome Announc.">
        <title>Draft Genome Sequence of Clostridium straminisolvens Strain JCM 21531T, Isolated from a Cellulose-Degrading Bacterial Community.</title>
        <authorList>
            <person name="Yuki M."/>
            <person name="Oshima K."/>
            <person name="Suda W."/>
            <person name="Sakamoto M."/>
            <person name="Kitamura K."/>
            <person name="Iida T."/>
            <person name="Hattori M."/>
            <person name="Ohkuma M."/>
        </authorList>
    </citation>
    <scope>NUCLEOTIDE SEQUENCE [LARGE SCALE GENOMIC DNA]</scope>
    <source>
        <strain evidence="2">JCM 21531</strain>
    </source>
</reference>
<evidence type="ECO:0000313" key="2">
    <source>
        <dbReference type="EMBL" id="GAE87647.1"/>
    </source>
</evidence>
<keyword evidence="1" id="KW-0812">Transmembrane</keyword>
<keyword evidence="3" id="KW-1185">Reference proteome</keyword>
<dbReference type="AlphaFoldDB" id="W4V3D7"/>
<gene>
    <name evidence="2" type="ORF">JCM21531_1035</name>
</gene>
<keyword evidence="1" id="KW-1133">Transmembrane helix</keyword>
<feature type="transmembrane region" description="Helical" evidence="1">
    <location>
        <begin position="12"/>
        <end position="30"/>
    </location>
</feature>
<comment type="caution">
    <text evidence="2">The sequence shown here is derived from an EMBL/GenBank/DDBJ whole genome shotgun (WGS) entry which is preliminary data.</text>
</comment>
<evidence type="ECO:0000313" key="3">
    <source>
        <dbReference type="Proteomes" id="UP000019109"/>
    </source>
</evidence>
<evidence type="ECO:0000256" key="1">
    <source>
        <dbReference type="SAM" id="Phobius"/>
    </source>
</evidence>
<protein>
    <submittedName>
        <fullName evidence="2">Uncharacterized protein</fullName>
    </submittedName>
</protein>
<proteinExistence type="predicted"/>
<name>W4V3D7_9FIRM</name>
<accession>W4V3D7</accession>
<dbReference type="EMBL" id="BAVR01000009">
    <property type="protein sequence ID" value="GAE87647.1"/>
    <property type="molecule type" value="Genomic_DNA"/>
</dbReference>
<keyword evidence="1" id="KW-0472">Membrane</keyword>
<dbReference type="STRING" id="1294263.JCM21531_1035"/>
<organism evidence="2 3">
    <name type="scientific">Acetivibrio straminisolvens JCM 21531</name>
    <dbReference type="NCBI Taxonomy" id="1294263"/>
    <lineage>
        <taxon>Bacteria</taxon>
        <taxon>Bacillati</taxon>
        <taxon>Bacillota</taxon>
        <taxon>Clostridia</taxon>
        <taxon>Eubacteriales</taxon>
        <taxon>Oscillospiraceae</taxon>
        <taxon>Acetivibrio</taxon>
    </lineage>
</organism>